<evidence type="ECO:0000313" key="1">
    <source>
        <dbReference type="EMBL" id="CDQ23698.1"/>
    </source>
</evidence>
<reference evidence="1 2" key="2">
    <citation type="submission" date="2014-05" db="EMBL/GenBank/DDBJ databases">
        <title>Draft genome sequence of Halobacillus karajensis HK-03.</title>
        <authorList>
            <person name="Khelaifia S."/>
            <person name="Croce O."/>
            <person name="Lagier J.C."/>
            <person name="Raoult D."/>
        </authorList>
    </citation>
    <scope>NUCLEOTIDE SEQUENCE [LARGE SCALE GENOMIC DNA]</scope>
    <source>
        <strain evidence="1 2">HD-03</strain>
    </source>
</reference>
<dbReference type="OrthoDB" id="3192583at2"/>
<comment type="caution">
    <text evidence="1">The sequence shown here is derived from an EMBL/GenBank/DDBJ whole genome shotgun (WGS) entry which is preliminary data.</text>
</comment>
<name>A0A024P4M9_9BACI</name>
<dbReference type="AlphaFoldDB" id="A0A024P4M9"/>
<dbReference type="Proteomes" id="UP000028868">
    <property type="component" value="Unassembled WGS sequence"/>
</dbReference>
<evidence type="ECO:0000313" key="2">
    <source>
        <dbReference type="Proteomes" id="UP000028868"/>
    </source>
</evidence>
<organism evidence="1 2">
    <name type="scientific">Halobacillus karajensis</name>
    <dbReference type="NCBI Taxonomy" id="195088"/>
    <lineage>
        <taxon>Bacteria</taxon>
        <taxon>Bacillati</taxon>
        <taxon>Bacillota</taxon>
        <taxon>Bacilli</taxon>
        <taxon>Bacillales</taxon>
        <taxon>Bacillaceae</taxon>
        <taxon>Halobacillus</taxon>
    </lineage>
</organism>
<protein>
    <submittedName>
        <fullName evidence="1">Uncharacterized protein</fullName>
    </submittedName>
</protein>
<keyword evidence="2" id="KW-1185">Reference proteome</keyword>
<reference evidence="2" key="1">
    <citation type="submission" date="2014-03" db="EMBL/GenBank/DDBJ databases">
        <authorList>
            <person name="Urmite Genomes U."/>
        </authorList>
    </citation>
    <scope>NUCLEOTIDE SEQUENCE [LARGE SCALE GENOMIC DNA]</scope>
    <source>
        <strain evidence="2">HD-03</strain>
    </source>
</reference>
<sequence>MRKVIKGKLYDTERATLIHEYQKYANVNSPYGHTKTWVNAKLYKTQKGNWFEFVEGKNTSDVLNKLDEDNVKEILSNDPEKYEKFFELEDA</sequence>
<accession>A0A024P4M9</accession>
<dbReference type="RefSeq" id="WP_035508037.1">
    <property type="nucleotide sequence ID" value="NZ_CCDH010000003.1"/>
</dbReference>
<dbReference type="EMBL" id="CCDI010000002">
    <property type="protein sequence ID" value="CDQ23698.1"/>
    <property type="molecule type" value="Genomic_DNA"/>
</dbReference>
<gene>
    <name evidence="1" type="ORF">BN983_01949</name>
</gene>
<proteinExistence type="predicted"/>